<dbReference type="InterPro" id="IPR008805">
    <property type="entry name" value="RIB43A"/>
</dbReference>
<evidence type="ECO:0000256" key="5">
    <source>
        <dbReference type="ARBA" id="ARBA00023054"/>
    </source>
</evidence>
<keyword evidence="8" id="KW-0966">Cell projection</keyword>
<dbReference type="PANTHER" id="PTHR14517:SF6">
    <property type="entry name" value="RE41410P"/>
    <property type="match status" value="1"/>
</dbReference>
<evidence type="ECO:0000256" key="7">
    <source>
        <dbReference type="ARBA" id="ARBA00023212"/>
    </source>
</evidence>
<evidence type="ECO:0000256" key="11">
    <source>
        <dbReference type="SAM" id="MobiDB-lite"/>
    </source>
</evidence>
<name>A0A6P7G884_DIAVI</name>
<evidence type="ECO:0000256" key="4">
    <source>
        <dbReference type="ARBA" id="ARBA00022846"/>
    </source>
</evidence>
<feature type="compositionally biased region" description="Basic and acidic residues" evidence="11">
    <location>
        <begin position="108"/>
        <end position="122"/>
    </location>
</feature>
<dbReference type="OrthoDB" id="429119at2759"/>
<dbReference type="PANTHER" id="PTHR14517">
    <property type="entry name" value="RIB43A-RELATED"/>
    <property type="match status" value="1"/>
</dbReference>
<keyword evidence="6" id="KW-0969">Cilium</keyword>
<sequence length="380" mass="45154">MLNFFITTEKDRREAAKIEQRRAREEERKQRIFNPRARLIGIDALALQHQVEEKKQRNDEERNIDKIFKEQLKKADEIAMVLEQKECEERRRVQEEIINFRRLHQRPEDRREFDLNDPDAKKKQLPCRVNDDDPRLGISAAQKFEGEDLVSEERRKMQNEETKAYLEQQIREKVGADKEQKQAEDAYIAAMIARDQRALELDSLEIMCRKKIQEAAVKFNQALASEKLCEKQKAEKQITEDNLADICNFLNSDLMTENPDVAQSNFPGKKITSCYKGLTAAERAAFKKELLQQIEQQKELRELEKRRNREMDAYTDGMQKSIYMLDQELKLKEKERKKKLAEENLKLAEEQKSRNRYLDKVVYSNIPSDEFYDQFNRTVR</sequence>
<keyword evidence="7" id="KW-0206">Cytoskeleton</keyword>
<evidence type="ECO:0000256" key="8">
    <source>
        <dbReference type="ARBA" id="ARBA00023273"/>
    </source>
</evidence>
<evidence type="ECO:0000256" key="3">
    <source>
        <dbReference type="ARBA" id="ARBA00022490"/>
    </source>
</evidence>
<reference evidence="12" key="1">
    <citation type="submission" date="2025-08" db="UniProtKB">
        <authorList>
            <consortium name="RefSeq"/>
        </authorList>
    </citation>
    <scope>IDENTIFICATION</scope>
    <source>
        <tissue evidence="12">Whole insect</tissue>
    </source>
</reference>
<accession>A0A6P7G884</accession>
<keyword evidence="3" id="KW-0963">Cytoplasm</keyword>
<evidence type="ECO:0000313" key="12">
    <source>
        <dbReference type="RefSeq" id="XP_028141048.1"/>
    </source>
</evidence>
<comment type="subunit">
    <text evidence="9">Microtubule inner protein component of sperm flagellar doublet microtubules.</text>
</comment>
<keyword evidence="4" id="KW-0282">Flagellum</keyword>
<feature type="coiled-coil region" evidence="10">
    <location>
        <begin position="6"/>
        <end position="64"/>
    </location>
</feature>
<protein>
    <submittedName>
        <fullName evidence="12">RIB43A-like with coiled-coils protein 2</fullName>
    </submittedName>
</protein>
<evidence type="ECO:0000256" key="9">
    <source>
        <dbReference type="ARBA" id="ARBA00046435"/>
    </source>
</evidence>
<evidence type="ECO:0000256" key="10">
    <source>
        <dbReference type="SAM" id="Coils"/>
    </source>
</evidence>
<comment type="subcellular location">
    <subcellularLocation>
        <location evidence="1">Cytoplasm</location>
        <location evidence="1">Cytoskeleton</location>
        <location evidence="1">Flagellum axoneme</location>
    </subcellularLocation>
</comment>
<proteinExistence type="inferred from homology"/>
<dbReference type="Pfam" id="PF05914">
    <property type="entry name" value="RIB43A"/>
    <property type="match status" value="1"/>
</dbReference>
<keyword evidence="5 10" id="KW-0175">Coiled coil</keyword>
<gene>
    <name evidence="12" type="primary">LOC114335089</name>
</gene>
<organism evidence="12">
    <name type="scientific">Diabrotica virgifera virgifera</name>
    <name type="common">western corn rootworm</name>
    <dbReference type="NCBI Taxonomy" id="50390"/>
    <lineage>
        <taxon>Eukaryota</taxon>
        <taxon>Metazoa</taxon>
        <taxon>Ecdysozoa</taxon>
        <taxon>Arthropoda</taxon>
        <taxon>Hexapoda</taxon>
        <taxon>Insecta</taxon>
        <taxon>Pterygota</taxon>
        <taxon>Neoptera</taxon>
        <taxon>Endopterygota</taxon>
        <taxon>Coleoptera</taxon>
        <taxon>Polyphaga</taxon>
        <taxon>Cucujiformia</taxon>
        <taxon>Chrysomeloidea</taxon>
        <taxon>Chrysomelidae</taxon>
        <taxon>Galerucinae</taxon>
        <taxon>Diabroticina</taxon>
        <taxon>Diabroticites</taxon>
        <taxon>Diabrotica</taxon>
    </lineage>
</organism>
<dbReference type="KEGG" id="dvv:114335089"/>
<dbReference type="RefSeq" id="XP_028141048.1">
    <property type="nucleotide sequence ID" value="XM_028285247.1"/>
</dbReference>
<dbReference type="InParanoid" id="A0A6P7G884"/>
<feature type="region of interest" description="Disordered" evidence="11">
    <location>
        <begin position="108"/>
        <end position="132"/>
    </location>
</feature>
<dbReference type="AlphaFoldDB" id="A0A6P7G884"/>
<comment type="similarity">
    <text evidence="2">Belongs to the RIB43A family.</text>
</comment>
<feature type="coiled-coil region" evidence="10">
    <location>
        <begin position="287"/>
        <end position="351"/>
    </location>
</feature>
<evidence type="ECO:0000256" key="6">
    <source>
        <dbReference type="ARBA" id="ARBA00023069"/>
    </source>
</evidence>
<evidence type="ECO:0000256" key="2">
    <source>
        <dbReference type="ARBA" id="ARBA00006875"/>
    </source>
</evidence>
<evidence type="ECO:0000256" key="1">
    <source>
        <dbReference type="ARBA" id="ARBA00004611"/>
    </source>
</evidence>